<dbReference type="Pfam" id="PF02050">
    <property type="entry name" value="FliJ"/>
    <property type="match status" value="1"/>
</dbReference>
<evidence type="ECO:0000256" key="1">
    <source>
        <dbReference type="ARBA" id="ARBA00004413"/>
    </source>
</evidence>
<keyword evidence="9" id="KW-0472">Membrane</keyword>
<evidence type="ECO:0000256" key="7">
    <source>
        <dbReference type="ARBA" id="ARBA00022795"/>
    </source>
</evidence>
<comment type="similarity">
    <text evidence="2">Belongs to the FliJ family.</text>
</comment>
<evidence type="ECO:0000256" key="4">
    <source>
        <dbReference type="ARBA" id="ARBA00022448"/>
    </source>
</evidence>
<evidence type="ECO:0000256" key="9">
    <source>
        <dbReference type="ARBA" id="ARBA00023136"/>
    </source>
</evidence>
<evidence type="ECO:0000256" key="8">
    <source>
        <dbReference type="ARBA" id="ARBA00022927"/>
    </source>
</evidence>
<evidence type="ECO:0000256" key="2">
    <source>
        <dbReference type="ARBA" id="ARBA00010004"/>
    </source>
</evidence>
<evidence type="ECO:0000313" key="12">
    <source>
        <dbReference type="EMBL" id="QNK42378.1"/>
    </source>
</evidence>
<evidence type="ECO:0000256" key="10">
    <source>
        <dbReference type="ARBA" id="ARBA00023225"/>
    </source>
</evidence>
<evidence type="ECO:0000256" key="3">
    <source>
        <dbReference type="ARBA" id="ARBA00020392"/>
    </source>
</evidence>
<keyword evidence="10" id="KW-1006">Bacterial flagellum protein export</keyword>
<dbReference type="InterPro" id="IPR012823">
    <property type="entry name" value="Flagell_FliJ"/>
</dbReference>
<dbReference type="GO" id="GO:0009288">
    <property type="term" value="C:bacterial-type flagellum"/>
    <property type="evidence" value="ECO:0007669"/>
    <property type="project" value="InterPro"/>
</dbReference>
<name>A0A7G8TFI7_9FIRM</name>
<dbReference type="Proteomes" id="UP000515909">
    <property type="component" value="Chromosome"/>
</dbReference>
<dbReference type="InterPro" id="IPR053716">
    <property type="entry name" value="Flag_assembly_chemotaxis_eff"/>
</dbReference>
<dbReference type="GO" id="GO:0005886">
    <property type="term" value="C:plasma membrane"/>
    <property type="evidence" value="ECO:0007669"/>
    <property type="project" value="UniProtKB-SubCell"/>
</dbReference>
<organism evidence="12 13">
    <name type="scientific">Caproicibacter fermentans</name>
    <dbReference type="NCBI Taxonomy" id="2576756"/>
    <lineage>
        <taxon>Bacteria</taxon>
        <taxon>Bacillati</taxon>
        <taxon>Bacillota</taxon>
        <taxon>Clostridia</taxon>
        <taxon>Eubacteriales</taxon>
        <taxon>Acutalibacteraceae</taxon>
        <taxon>Caproicibacter</taxon>
    </lineage>
</organism>
<comment type="subcellular location">
    <subcellularLocation>
        <location evidence="1">Cell membrane</location>
        <topology evidence="1">Peripheral membrane protein</topology>
        <orientation evidence="1">Cytoplasmic side</orientation>
    </subcellularLocation>
</comment>
<reference evidence="12 13" key="1">
    <citation type="submission" date="2020-08" db="EMBL/GenBank/DDBJ databases">
        <title>The isolate Caproiciproducens sp. 7D4C2 produces n-caproate at mildly acidic conditions from hexoses: genome and rBOX comparison with related strains and chain-elongating bacteria.</title>
        <authorList>
            <person name="Esquivel-Elizondo S."/>
            <person name="Bagci C."/>
            <person name="Temovska M."/>
            <person name="Jeon B.S."/>
            <person name="Bessarab I."/>
            <person name="Williams R.B.H."/>
            <person name="Huson D.H."/>
            <person name="Angenent L.T."/>
        </authorList>
    </citation>
    <scope>NUCLEOTIDE SEQUENCE [LARGE SCALE GENOMIC DNA]</scope>
    <source>
        <strain evidence="12 13">7D4C2</strain>
    </source>
</reference>
<keyword evidence="4" id="KW-0813">Transport</keyword>
<accession>A0A7G8TFI7</accession>
<keyword evidence="12" id="KW-0969">Cilium</keyword>
<dbReference type="GO" id="GO:0071973">
    <property type="term" value="P:bacterial-type flagellum-dependent cell motility"/>
    <property type="evidence" value="ECO:0007669"/>
    <property type="project" value="InterPro"/>
</dbReference>
<evidence type="ECO:0000256" key="5">
    <source>
        <dbReference type="ARBA" id="ARBA00022475"/>
    </source>
</evidence>
<keyword evidence="12" id="KW-0966">Cell projection</keyword>
<dbReference type="AlphaFoldDB" id="A0A7G8TFI7"/>
<dbReference type="GO" id="GO:0006935">
    <property type="term" value="P:chemotaxis"/>
    <property type="evidence" value="ECO:0007669"/>
    <property type="project" value="UniProtKB-KW"/>
</dbReference>
<gene>
    <name evidence="12" type="ORF">HCR03_09305</name>
</gene>
<dbReference type="GO" id="GO:0044781">
    <property type="term" value="P:bacterial-type flagellum organization"/>
    <property type="evidence" value="ECO:0007669"/>
    <property type="project" value="UniProtKB-KW"/>
</dbReference>
<evidence type="ECO:0000256" key="6">
    <source>
        <dbReference type="ARBA" id="ARBA00022500"/>
    </source>
</evidence>
<sequence>MKKFVFSLENVLRYKKELLDMLKNEMAQLQMKIRELEEEITRVKREYSDLNRTLTLQMKTGVEPCGIAVYKRYFVELDRRTRMLESQRTAAQRAAAAKQEEIIHMKSDISGLEKLKDSQLKDYEAQGRKEQELLVEEFVSRKKDASDCRTA</sequence>
<dbReference type="Gene3D" id="1.10.287.1700">
    <property type="match status" value="1"/>
</dbReference>
<proteinExistence type="inferred from homology"/>
<evidence type="ECO:0000256" key="11">
    <source>
        <dbReference type="SAM" id="Coils"/>
    </source>
</evidence>
<keyword evidence="5" id="KW-1003">Cell membrane</keyword>
<keyword evidence="6" id="KW-0145">Chemotaxis</keyword>
<dbReference type="GO" id="GO:0015031">
    <property type="term" value="P:protein transport"/>
    <property type="evidence" value="ECO:0007669"/>
    <property type="project" value="UniProtKB-KW"/>
</dbReference>
<keyword evidence="8" id="KW-0653">Protein transport</keyword>
<dbReference type="EMBL" id="CP060286">
    <property type="protein sequence ID" value="QNK42378.1"/>
    <property type="molecule type" value="Genomic_DNA"/>
</dbReference>
<dbReference type="RefSeq" id="WP_187037832.1">
    <property type="nucleotide sequence ID" value="NZ_CP060286.1"/>
</dbReference>
<keyword evidence="7" id="KW-1005">Bacterial flagellum biogenesis</keyword>
<dbReference type="KEGG" id="cfem:HCR03_09305"/>
<feature type="coiled-coil region" evidence="11">
    <location>
        <begin position="12"/>
        <end position="53"/>
    </location>
</feature>
<keyword evidence="11" id="KW-0175">Coiled coil</keyword>
<protein>
    <recommendedName>
        <fullName evidence="3">Flagellar FliJ protein</fullName>
    </recommendedName>
</protein>
<keyword evidence="12" id="KW-0282">Flagellum</keyword>
<evidence type="ECO:0000313" key="13">
    <source>
        <dbReference type="Proteomes" id="UP000515909"/>
    </source>
</evidence>